<dbReference type="Gene3D" id="2.20.70.10">
    <property type="match status" value="1"/>
</dbReference>
<dbReference type="Pfam" id="PF24765">
    <property type="entry name" value="SAC9_C"/>
    <property type="match status" value="1"/>
</dbReference>
<dbReference type="InterPro" id="IPR057553">
    <property type="entry name" value="SAC9_GBDL_2nd"/>
</dbReference>
<evidence type="ECO:0000313" key="5">
    <source>
        <dbReference type="Proteomes" id="UP001497522"/>
    </source>
</evidence>
<dbReference type="InterPro" id="IPR001202">
    <property type="entry name" value="WW_dom"/>
</dbReference>
<dbReference type="SUPFAM" id="SSF51045">
    <property type="entry name" value="WW domain"/>
    <property type="match status" value="1"/>
</dbReference>
<dbReference type="Pfam" id="PF24789">
    <property type="entry name" value="SAC9_GBDL_2nd"/>
    <property type="match status" value="1"/>
</dbReference>
<organism evidence="4 5">
    <name type="scientific">Sphagnum jensenii</name>
    <dbReference type="NCBI Taxonomy" id="128206"/>
    <lineage>
        <taxon>Eukaryota</taxon>
        <taxon>Viridiplantae</taxon>
        <taxon>Streptophyta</taxon>
        <taxon>Embryophyta</taxon>
        <taxon>Bryophyta</taxon>
        <taxon>Sphagnophytina</taxon>
        <taxon>Sphagnopsida</taxon>
        <taxon>Sphagnales</taxon>
        <taxon>Sphagnaceae</taxon>
        <taxon>Sphagnum</taxon>
    </lineage>
</organism>
<dbReference type="InterPro" id="IPR057554">
    <property type="entry name" value="SAC9_C"/>
</dbReference>
<keyword evidence="5" id="KW-1185">Reference proteome</keyword>
<dbReference type="InterPro" id="IPR002013">
    <property type="entry name" value="SAC_dom"/>
</dbReference>
<feature type="domain" description="WW" evidence="2">
    <location>
        <begin position="502"/>
        <end position="536"/>
    </location>
</feature>
<feature type="domain" description="SAC" evidence="3">
    <location>
        <begin position="139"/>
        <end position="476"/>
    </location>
</feature>
<dbReference type="CDD" id="cd00201">
    <property type="entry name" value="WW"/>
    <property type="match status" value="1"/>
</dbReference>
<reference evidence="4" key="1">
    <citation type="submission" date="2024-03" db="EMBL/GenBank/DDBJ databases">
        <authorList>
            <consortium name="ELIXIR-Norway"/>
            <consortium name="Elixir Norway"/>
        </authorList>
    </citation>
    <scope>NUCLEOTIDE SEQUENCE</scope>
</reference>
<proteinExistence type="predicted"/>
<evidence type="ECO:0000259" key="2">
    <source>
        <dbReference type="PROSITE" id="PS50020"/>
    </source>
</evidence>
<evidence type="ECO:0000313" key="4">
    <source>
        <dbReference type="EMBL" id="CAK9860514.1"/>
    </source>
</evidence>
<accession>A0ABP1ADC2</accession>
<dbReference type="InterPro" id="IPR036020">
    <property type="entry name" value="WW_dom_sf"/>
</dbReference>
<dbReference type="PROSITE" id="PS50020">
    <property type="entry name" value="WW_DOMAIN_2"/>
    <property type="match status" value="1"/>
</dbReference>
<evidence type="ECO:0000259" key="3">
    <source>
        <dbReference type="PROSITE" id="PS50275"/>
    </source>
</evidence>
<dbReference type="PANTHER" id="PTHR46817">
    <property type="entry name" value="PHOSPHOINOSITIDE PHOSPHATASE SAC9-RELATED"/>
    <property type="match status" value="1"/>
</dbReference>
<sequence>MRKTSVLILELECGEVVIITSMATTKDTYIVTIDPITGSLHYKGRQGFEVFESEDKALEFITATSKAMVKNTIHGKAILGYANLGSMGLLLIATKLHVSIPKLPCGDCVNTVAETKWVKIPLQNHEFQAKSEERNAMDLMEIAIDGMYYFCETRDITRPFPSTIVLENPDQEFVWNEWLSSPFKAIGLQNHCVVLLQGFAESKTFSDANGKKVMVALTTRRSRLHPGTHSLACGLNHSYSTGNEVECEQLVWPYTMPLGRPLPFSVYVWRRGPIPIWCEAGIKGTLMETNIHVHETNPYVGSDIYFRRLINRYYPNANEKNNKLCIVCINLLKTSIGEPELQLSQHFQEAINHIKSNNEVPNANLCLMNYDWDANTRVLGVPDTVHGLWQLLKDPTIGIGFGMGEYHDLNIGKQRDIKKPDIPNKGLIGGGGGFRMVCKQEGVLRFNCGNSLNRTNVASFLGIVQVLMEQCRRLGLPLDSPKYVPPLSQEGSPIEPPKEAFGPLPLGWEERNDFVTGQVFYVDHNLRTTTWCHPSPDKPWRRFDMTIDEFRGCSMQAPITELEDLFLKAADVHAMLYTSSKATHSDIIQIFGEQVNIESKSISTNRLDDQSGCASVLLDSTRQKQQEMFLGLRYHQYFPSIPSQPLQVLTSGPFTSLLKCVPNMFPSLCSQNALVGSKHKETIWVCPCSGKVEVACVLAEAGHVCQVILSIAHGLDDMTYPVSFDLHIGRNMDELHLALEGIKIPQCPSGTQLQYQVPRAINLDGMLLTKSMSKEKAWNFLYDFEEHDMEIDFLTRVVVFTFHPCNTSLPMTLGKLEVLGISLPWQRLCKEFDISIDTITSELNNSSQRNDGVTHTIVPPTSNSNSTHQVNIDIDQCNIVLASKSLGNWKPFVASNFEKCQNASFATNGAIATYIQLVTTFCNNGHGKPLTYQEAMELEIMRLRLGLSIAQRNSSLISQAQDPASLNPNQLIHLGYAIQVQNVTQHLTTIAQAKAEDKKLAIIGLQPEDAANIEVLDEQCHQIECTHPNCNLWLLHQTVNKVVSNEPRPLGCIPPLMKCVECKQFVPCSRCLSSYNNTHGLPLACTCLNFVPPLKEENKKMVVSCKHCVQGPDHLVKDAMLLVSIHMQISMHHRMRIMAAATKALKELVSLGLGGQRESPCGEDTLPWLHSGEISVAEYPNATFVTSVPTANESAPLQSLLTPWNMGSHESFWHAPVGVHSVEFCIALAMPAFVSGVVFIIDICGHTNLDIPIVDIWCGNMMGEKEQNYVGCWDIPNLVETGIAQHIYGPPKLGEVPPRHVRFQFPTTKCCRMVRLKLMLPFPRLQGKSFPLPTTMVGMPSIHLEKIIIVGKQHFVDDMLMPSFLHSEKSALRTFLETPPHLKRSEVQVEMETALEGGRIVEQLVAASHMTNVAGFWLNSPGLRRLQSKQILLSTCHSWKRLDVALSSCLDESFITPASLYIRVISLQEIKKPQCLGDYIIPITKAGTPLYFDFQEPVLARRFVFKLLGNISAFAHQANDDVQQEVLGKDLSLLPRSLSLVDKVHMYHYVP</sequence>
<feature type="region of interest" description="Disordered" evidence="1">
    <location>
        <begin position="845"/>
        <end position="865"/>
    </location>
</feature>
<dbReference type="PANTHER" id="PTHR46817:SF1">
    <property type="entry name" value="SAC DOMAIN-CONTAINING PROTEIN"/>
    <property type="match status" value="1"/>
</dbReference>
<evidence type="ECO:0000256" key="1">
    <source>
        <dbReference type="SAM" id="MobiDB-lite"/>
    </source>
</evidence>
<dbReference type="Proteomes" id="UP001497522">
    <property type="component" value="Chromosome 11"/>
</dbReference>
<protein>
    <recommendedName>
        <fullName evidence="6">HECT-type E3 ubiquitin transferase</fullName>
    </recommendedName>
</protein>
<name>A0ABP1ADC2_9BRYO</name>
<dbReference type="SMART" id="SM00456">
    <property type="entry name" value="WW"/>
    <property type="match status" value="1"/>
</dbReference>
<dbReference type="PROSITE" id="PS50275">
    <property type="entry name" value="SAC"/>
    <property type="match status" value="1"/>
</dbReference>
<dbReference type="PROSITE" id="PS01159">
    <property type="entry name" value="WW_DOMAIN_1"/>
    <property type="match status" value="1"/>
</dbReference>
<evidence type="ECO:0008006" key="6">
    <source>
        <dbReference type="Google" id="ProtNLM"/>
    </source>
</evidence>
<dbReference type="EMBL" id="OZ023712">
    <property type="protein sequence ID" value="CAK9860514.1"/>
    <property type="molecule type" value="Genomic_DNA"/>
</dbReference>
<dbReference type="Pfam" id="PF02383">
    <property type="entry name" value="Syja_N"/>
    <property type="match status" value="1"/>
</dbReference>
<gene>
    <name evidence="4" type="ORF">CSSPJE1EN2_LOCUS3509</name>
</gene>
<dbReference type="Pfam" id="PF00397">
    <property type="entry name" value="WW"/>
    <property type="match status" value="1"/>
</dbReference>
<dbReference type="InterPro" id="IPR057555">
    <property type="entry name" value="SAC9_GBDL_1st"/>
</dbReference>
<dbReference type="Pfam" id="PF24790">
    <property type="entry name" value="SAC9_GBDL_1st"/>
    <property type="match status" value="1"/>
</dbReference>